<feature type="region of interest" description="Disordered" evidence="1">
    <location>
        <begin position="159"/>
        <end position="259"/>
    </location>
</feature>
<dbReference type="Gene3D" id="1.20.225.20">
    <property type="entry name" value="Ub domain-containing protein, DC-UbP/UBTD2, N-terminal domain"/>
    <property type="match status" value="1"/>
</dbReference>
<dbReference type="PANTHER" id="PTHR13609">
    <property type="entry name" value="UBIQUITIN DOMAIN CONTAINING 1 PROTEIN-RELATED"/>
    <property type="match status" value="1"/>
</dbReference>
<protein>
    <recommendedName>
        <fullName evidence="2">DC-UbP/UBTD2 N-terminal domain-containing protein</fullName>
    </recommendedName>
</protein>
<dbReference type="AlphaFoldDB" id="C1E724"/>
<dbReference type="InterPro" id="IPR038169">
    <property type="entry name" value="DC-UbP/UBTD2_N_sf"/>
</dbReference>
<feature type="domain" description="DC-UbP/UBTD2 N-terminal" evidence="2">
    <location>
        <begin position="60"/>
        <end position="161"/>
    </location>
</feature>
<dbReference type="InParanoid" id="C1E724"/>
<dbReference type="EMBL" id="CP001326">
    <property type="protein sequence ID" value="ACO63906.1"/>
    <property type="molecule type" value="Genomic_DNA"/>
</dbReference>
<evidence type="ECO:0000256" key="1">
    <source>
        <dbReference type="SAM" id="MobiDB-lite"/>
    </source>
</evidence>
<dbReference type="InterPro" id="IPR032752">
    <property type="entry name" value="DC-UbP/UBTD2_N"/>
</dbReference>
<dbReference type="Pfam" id="PF16455">
    <property type="entry name" value="UBD"/>
    <property type="match status" value="1"/>
</dbReference>
<evidence type="ECO:0000313" key="4">
    <source>
        <dbReference type="Proteomes" id="UP000002009"/>
    </source>
</evidence>
<accession>C1E724</accession>
<dbReference type="Proteomes" id="UP000002009">
    <property type="component" value="Chromosome 5"/>
</dbReference>
<evidence type="ECO:0000313" key="3">
    <source>
        <dbReference type="EMBL" id="ACO63906.1"/>
    </source>
</evidence>
<dbReference type="InterPro" id="IPR039869">
    <property type="entry name" value="UBTD1/2"/>
</dbReference>
<organism evidence="3 4">
    <name type="scientific">Micromonas commoda (strain RCC299 / NOUM17 / CCMP2709)</name>
    <name type="common">Picoplanktonic green alga</name>
    <dbReference type="NCBI Taxonomy" id="296587"/>
    <lineage>
        <taxon>Eukaryota</taxon>
        <taxon>Viridiplantae</taxon>
        <taxon>Chlorophyta</taxon>
        <taxon>Mamiellophyceae</taxon>
        <taxon>Mamiellales</taxon>
        <taxon>Mamiellaceae</taxon>
        <taxon>Micromonas</taxon>
    </lineage>
</organism>
<name>C1E724_MICCC</name>
<dbReference type="RefSeq" id="XP_002502648.1">
    <property type="nucleotide sequence ID" value="XM_002502602.1"/>
</dbReference>
<dbReference type="GeneID" id="8243562"/>
<reference evidence="3 4" key="1">
    <citation type="journal article" date="2009" name="Science">
        <title>Green evolution and dynamic adaptations revealed by genomes of the marine picoeukaryotes Micromonas.</title>
        <authorList>
            <person name="Worden A.Z."/>
            <person name="Lee J.H."/>
            <person name="Mock T."/>
            <person name="Rouze P."/>
            <person name="Simmons M.P."/>
            <person name="Aerts A.L."/>
            <person name="Allen A.E."/>
            <person name="Cuvelier M.L."/>
            <person name="Derelle E."/>
            <person name="Everett M.V."/>
            <person name="Foulon E."/>
            <person name="Grimwood J."/>
            <person name="Gundlach H."/>
            <person name="Henrissat B."/>
            <person name="Napoli C."/>
            <person name="McDonald S.M."/>
            <person name="Parker M.S."/>
            <person name="Rombauts S."/>
            <person name="Salamov A."/>
            <person name="Von Dassow P."/>
            <person name="Badger J.H."/>
            <person name="Coutinho P.M."/>
            <person name="Demir E."/>
            <person name="Dubchak I."/>
            <person name="Gentemann C."/>
            <person name="Eikrem W."/>
            <person name="Gready J.E."/>
            <person name="John U."/>
            <person name="Lanier W."/>
            <person name="Lindquist E.A."/>
            <person name="Lucas S."/>
            <person name="Mayer K.F."/>
            <person name="Moreau H."/>
            <person name="Not F."/>
            <person name="Otillar R."/>
            <person name="Panaud O."/>
            <person name="Pangilinan J."/>
            <person name="Paulsen I."/>
            <person name="Piegu B."/>
            <person name="Poliakov A."/>
            <person name="Robbens S."/>
            <person name="Schmutz J."/>
            <person name="Toulza E."/>
            <person name="Wyss T."/>
            <person name="Zelensky A."/>
            <person name="Zhou K."/>
            <person name="Armbrust E.V."/>
            <person name="Bhattacharya D."/>
            <person name="Goodenough U.W."/>
            <person name="Van de Peer Y."/>
            <person name="Grigoriev I.V."/>
        </authorList>
    </citation>
    <scope>NUCLEOTIDE SEQUENCE [LARGE SCALE GENOMIC DNA]</scope>
    <source>
        <strain evidence="4">RCC299 / NOUM17</strain>
    </source>
</reference>
<dbReference type="OrthoDB" id="1640476at2759"/>
<dbReference type="KEGG" id="mis:MICPUN_58858"/>
<keyword evidence="4" id="KW-1185">Reference proteome</keyword>
<evidence type="ECO:0000259" key="2">
    <source>
        <dbReference type="Pfam" id="PF16455"/>
    </source>
</evidence>
<sequence>MSRNLLLRCLECLFPNAHEEDHAEYAKAVKSKTKHLLTGATHYPNFARPKPYVVKDKKTGANPTQSDIDAKRLEFWASAHSSGGDREIWGVLKRASEAMLPKWETRDGTRVKMPGDLVLAHSMVLRHPIVVAKPDMTLCVDLRGFNYVLPKYILRDPLNLEDHSRGNPNGAIVMARGRRGRGDSSSGDSSSGDEGGFKLPAPPSRDAGDSSSGDDDSGRLPPIDPEVVRPRMLTARRREGSDDARKKFAGRRMMSNPMA</sequence>
<feature type="compositionally biased region" description="Low complexity" evidence="1">
    <location>
        <begin position="183"/>
        <end position="192"/>
    </location>
</feature>
<feature type="compositionally biased region" description="Basic and acidic residues" evidence="1">
    <location>
        <begin position="236"/>
        <end position="246"/>
    </location>
</feature>
<dbReference type="eggNOG" id="KOG0013">
    <property type="taxonomic scope" value="Eukaryota"/>
</dbReference>
<proteinExistence type="predicted"/>
<gene>
    <name evidence="3" type="ORF">MICPUN_58858</name>
</gene>